<dbReference type="Pfam" id="PF16157">
    <property type="entry name" value="DUF4865"/>
    <property type="match status" value="1"/>
</dbReference>
<dbReference type="Proteomes" id="UP001321498">
    <property type="component" value="Chromosome"/>
</dbReference>
<gene>
    <name evidence="1" type="ORF">GCM10025866_02340</name>
</gene>
<accession>A0ABM8G822</accession>
<evidence type="ECO:0000313" key="2">
    <source>
        <dbReference type="Proteomes" id="UP001321498"/>
    </source>
</evidence>
<evidence type="ECO:0000313" key="1">
    <source>
        <dbReference type="EMBL" id="BDZ44325.1"/>
    </source>
</evidence>
<dbReference type="RefSeq" id="WP_286277791.1">
    <property type="nucleotide sequence ID" value="NZ_AP027731.1"/>
</dbReference>
<proteinExistence type="predicted"/>
<reference evidence="2" key="1">
    <citation type="journal article" date="2019" name="Int. J. Syst. Evol. Microbiol.">
        <title>The Global Catalogue of Microorganisms (GCM) 10K type strain sequencing project: providing services to taxonomists for standard genome sequencing and annotation.</title>
        <authorList>
            <consortium name="The Broad Institute Genomics Platform"/>
            <consortium name="The Broad Institute Genome Sequencing Center for Infectious Disease"/>
            <person name="Wu L."/>
            <person name="Ma J."/>
        </authorList>
    </citation>
    <scope>NUCLEOTIDE SEQUENCE [LARGE SCALE GENOMIC DNA]</scope>
    <source>
        <strain evidence="2">NBRC 108725</strain>
    </source>
</reference>
<name>A0ABM8G822_9MICO</name>
<organism evidence="1 2">
    <name type="scientific">Naasia aerilata</name>
    <dbReference type="NCBI Taxonomy" id="1162966"/>
    <lineage>
        <taxon>Bacteria</taxon>
        <taxon>Bacillati</taxon>
        <taxon>Actinomycetota</taxon>
        <taxon>Actinomycetes</taxon>
        <taxon>Micrococcales</taxon>
        <taxon>Microbacteriaceae</taxon>
        <taxon>Naasia</taxon>
    </lineage>
</organism>
<dbReference type="EMBL" id="AP027731">
    <property type="protein sequence ID" value="BDZ44325.1"/>
    <property type="molecule type" value="Genomic_DNA"/>
</dbReference>
<sequence>MLAMQYEITLPADYDMGIIRRRVERGGPILDAYPGLGLKAFLAREKGVGGSPVNQYAPFYLWEDSAAAASFLWAGDGFGNIVRDFGRPAVQTWIGGAFRRGPAYGTTPSHAVRTPRLLDRDADPTEAAAATADALAARESEPGLHSIAYGIDPQSWEFVLFALHIERPAAVDGDLFQVLHLSAPGIDRLPGEVRRRL</sequence>
<keyword evidence="2" id="KW-1185">Reference proteome</keyword>
<protein>
    <submittedName>
        <fullName evidence="1">DUF4865 domain-containing protein</fullName>
    </submittedName>
</protein>
<dbReference type="InterPro" id="IPR032349">
    <property type="entry name" value="DUF4865"/>
</dbReference>